<evidence type="ECO:0000256" key="2">
    <source>
        <dbReference type="SAM" id="SignalP"/>
    </source>
</evidence>
<organism evidence="3 4">
    <name type="scientific">Mycolicibacterium smegmatis (strain MKD8)</name>
    <name type="common">Mycobacterium smegmatis</name>
    <dbReference type="NCBI Taxonomy" id="1214915"/>
    <lineage>
        <taxon>Bacteria</taxon>
        <taxon>Bacillati</taxon>
        <taxon>Actinomycetota</taxon>
        <taxon>Actinomycetes</taxon>
        <taxon>Mycobacteriales</taxon>
        <taxon>Mycobacteriaceae</taxon>
        <taxon>Mycolicibacterium</taxon>
    </lineage>
</organism>
<sequence length="152" mass="15725">MRSLGNTVGMVVGTVAVIVMAATGCTEIATGTPVADPAAATESTTAPKTRASATTTAPVPDQSAPVGSAVMSVTGGSGPVTISYRINGGPEQTETNVFLPWEKRYPVYEKLESEVTADGGDTSLICTIIMEGDMLVSFKSEPRPTCNFAYWG</sequence>
<reference evidence="3 4" key="1">
    <citation type="journal article" date="2013" name="Genome Announc.">
        <title>Draft genome sequence of MKD8, a conjugal recipient Mycobacterium smegmatis strain.</title>
        <authorList>
            <person name="Gray T.A."/>
            <person name="Palumbo M.J."/>
            <person name="Derbyshire K.M."/>
        </authorList>
    </citation>
    <scope>NUCLEOTIDE SEQUENCE [LARGE SCALE GENOMIC DNA]</scope>
    <source>
        <strain evidence="3 4">MKD8</strain>
    </source>
</reference>
<dbReference type="EMBL" id="CP027541">
    <property type="protein sequence ID" value="AWT57460.1"/>
    <property type="molecule type" value="Genomic_DNA"/>
</dbReference>
<dbReference type="AlphaFoldDB" id="A0A2U9Q068"/>
<dbReference type="GeneID" id="93461254"/>
<keyword evidence="2" id="KW-0732">Signal</keyword>
<dbReference type="SMR" id="A0A2U9Q068"/>
<dbReference type="InterPro" id="IPR038468">
    <property type="entry name" value="MmpS_C"/>
</dbReference>
<dbReference type="PROSITE" id="PS51257">
    <property type="entry name" value="PROKAR_LIPOPROTEIN"/>
    <property type="match status" value="1"/>
</dbReference>
<feature type="region of interest" description="Disordered" evidence="1">
    <location>
        <begin position="34"/>
        <end position="66"/>
    </location>
</feature>
<evidence type="ECO:0000256" key="1">
    <source>
        <dbReference type="SAM" id="MobiDB-lite"/>
    </source>
</evidence>
<proteinExistence type="predicted"/>
<dbReference type="Gene3D" id="2.60.40.2880">
    <property type="entry name" value="MmpS1-5, C-terminal soluble domain"/>
    <property type="match status" value="1"/>
</dbReference>
<feature type="signal peptide" evidence="2">
    <location>
        <begin position="1"/>
        <end position="21"/>
    </location>
</feature>
<feature type="chain" id="PRO_5015880563" evidence="2">
    <location>
        <begin position="22"/>
        <end position="152"/>
    </location>
</feature>
<accession>A0A2U9Q068</accession>
<evidence type="ECO:0000313" key="3">
    <source>
        <dbReference type="EMBL" id="AWT57460.1"/>
    </source>
</evidence>
<dbReference type="Proteomes" id="UP000011200">
    <property type="component" value="Chromosome"/>
</dbReference>
<feature type="compositionally biased region" description="Polar residues" evidence="1">
    <location>
        <begin position="41"/>
        <end position="57"/>
    </location>
</feature>
<gene>
    <name evidence="3" type="ORF">D806_065270</name>
</gene>
<reference evidence="4" key="2">
    <citation type="submission" date="2018-03" db="EMBL/GenBank/DDBJ databases">
        <authorList>
            <person name="Derbyshire K."/>
            <person name="Gray T.A."/>
            <person name="Champion M."/>
        </authorList>
    </citation>
    <scope>NUCLEOTIDE SEQUENCE [LARGE SCALE GENOMIC DNA]</scope>
    <source>
        <strain evidence="4">MKD8</strain>
    </source>
</reference>
<evidence type="ECO:0000313" key="4">
    <source>
        <dbReference type="Proteomes" id="UP000011200"/>
    </source>
</evidence>
<dbReference type="RefSeq" id="WP_003898067.1">
    <property type="nucleotide sequence ID" value="NZ_CP027541.1"/>
</dbReference>
<name>A0A2U9Q068_MYCSE</name>
<protein>
    <submittedName>
        <fullName evidence="3">Uncharacterized protein</fullName>
    </submittedName>
</protein>